<dbReference type="CDD" id="cd06225">
    <property type="entry name" value="HAMP"/>
    <property type="match status" value="1"/>
</dbReference>
<dbReference type="GO" id="GO:0030295">
    <property type="term" value="F:protein kinase activator activity"/>
    <property type="evidence" value="ECO:0007669"/>
    <property type="project" value="TreeGrafter"/>
</dbReference>
<evidence type="ECO:0000256" key="2">
    <source>
        <dbReference type="ARBA" id="ARBA00004141"/>
    </source>
</evidence>
<dbReference type="InterPro" id="IPR003660">
    <property type="entry name" value="HAMP_dom"/>
</dbReference>
<dbReference type="PROSITE" id="PS50885">
    <property type="entry name" value="HAMP"/>
    <property type="match status" value="1"/>
</dbReference>
<evidence type="ECO:0000256" key="11">
    <source>
        <dbReference type="ARBA" id="ARBA00023012"/>
    </source>
</evidence>
<organism evidence="16 17">
    <name type="scientific">Hydrogenovibrio crunogenus</name>
    <dbReference type="NCBI Taxonomy" id="39765"/>
    <lineage>
        <taxon>Bacteria</taxon>
        <taxon>Pseudomonadati</taxon>
        <taxon>Pseudomonadota</taxon>
        <taxon>Gammaproteobacteria</taxon>
        <taxon>Thiotrichales</taxon>
        <taxon>Piscirickettsiaceae</taxon>
        <taxon>Hydrogenovibrio</taxon>
    </lineage>
</organism>
<dbReference type="GO" id="GO:0000156">
    <property type="term" value="F:phosphorelay response regulator activity"/>
    <property type="evidence" value="ECO:0007669"/>
    <property type="project" value="TreeGrafter"/>
</dbReference>
<dbReference type="Gene3D" id="3.30.565.10">
    <property type="entry name" value="Histidine kinase-like ATPase, C-terminal domain"/>
    <property type="match status" value="1"/>
</dbReference>
<accession>A0A4P7NWV3</accession>
<evidence type="ECO:0000256" key="9">
    <source>
        <dbReference type="ARBA" id="ARBA00022840"/>
    </source>
</evidence>
<feature type="transmembrane region" description="Helical" evidence="13">
    <location>
        <begin position="40"/>
        <end position="63"/>
    </location>
</feature>
<dbReference type="SUPFAM" id="SSF55874">
    <property type="entry name" value="ATPase domain of HSP90 chaperone/DNA topoisomerase II/histidine kinase"/>
    <property type="match status" value="1"/>
</dbReference>
<dbReference type="InterPro" id="IPR003661">
    <property type="entry name" value="HisK_dim/P_dom"/>
</dbReference>
<dbReference type="GO" id="GO:0016020">
    <property type="term" value="C:membrane"/>
    <property type="evidence" value="ECO:0007669"/>
    <property type="project" value="UniProtKB-SubCell"/>
</dbReference>
<evidence type="ECO:0000256" key="4">
    <source>
        <dbReference type="ARBA" id="ARBA00022553"/>
    </source>
</evidence>
<dbReference type="CDD" id="cd00082">
    <property type="entry name" value="HisKA"/>
    <property type="match status" value="1"/>
</dbReference>
<keyword evidence="5" id="KW-0808">Transferase</keyword>
<evidence type="ECO:0000259" key="14">
    <source>
        <dbReference type="PROSITE" id="PS50109"/>
    </source>
</evidence>
<dbReference type="OrthoDB" id="1931120at2"/>
<dbReference type="Pfam" id="PF02518">
    <property type="entry name" value="HATPase_c"/>
    <property type="match status" value="1"/>
</dbReference>
<keyword evidence="8 16" id="KW-0418">Kinase</keyword>
<feature type="domain" description="Histidine kinase" evidence="14">
    <location>
        <begin position="510"/>
        <end position="723"/>
    </location>
</feature>
<dbReference type="InterPro" id="IPR035965">
    <property type="entry name" value="PAS-like_dom_sf"/>
</dbReference>
<dbReference type="SMART" id="SM00304">
    <property type="entry name" value="HAMP"/>
    <property type="match status" value="1"/>
</dbReference>
<dbReference type="InterPro" id="IPR017232">
    <property type="entry name" value="NtrY"/>
</dbReference>
<feature type="transmembrane region" description="Helical" evidence="13">
    <location>
        <begin position="84"/>
        <end position="104"/>
    </location>
</feature>
<dbReference type="Gene3D" id="3.30.450.20">
    <property type="entry name" value="PAS domain"/>
    <property type="match status" value="1"/>
</dbReference>
<dbReference type="GO" id="GO:0000155">
    <property type="term" value="F:phosphorelay sensor kinase activity"/>
    <property type="evidence" value="ECO:0007669"/>
    <property type="project" value="InterPro"/>
</dbReference>
<keyword evidence="4" id="KW-0597">Phosphoprotein</keyword>
<evidence type="ECO:0000259" key="15">
    <source>
        <dbReference type="PROSITE" id="PS50885"/>
    </source>
</evidence>
<evidence type="ECO:0000256" key="5">
    <source>
        <dbReference type="ARBA" id="ARBA00022679"/>
    </source>
</evidence>
<evidence type="ECO:0000256" key="10">
    <source>
        <dbReference type="ARBA" id="ARBA00022989"/>
    </source>
</evidence>
<dbReference type="SMART" id="SM00387">
    <property type="entry name" value="HATPase_c"/>
    <property type="match status" value="1"/>
</dbReference>
<dbReference type="Pfam" id="PF13426">
    <property type="entry name" value="PAS_9"/>
    <property type="match status" value="1"/>
</dbReference>
<keyword evidence="7" id="KW-0547">Nucleotide-binding</keyword>
<evidence type="ECO:0000256" key="12">
    <source>
        <dbReference type="ARBA" id="ARBA00023136"/>
    </source>
</evidence>
<dbReference type="PROSITE" id="PS50109">
    <property type="entry name" value="HIS_KIN"/>
    <property type="match status" value="1"/>
</dbReference>
<keyword evidence="10 13" id="KW-1133">Transmembrane helix</keyword>
<dbReference type="InterPro" id="IPR000014">
    <property type="entry name" value="PAS"/>
</dbReference>
<evidence type="ECO:0000256" key="3">
    <source>
        <dbReference type="ARBA" id="ARBA00012438"/>
    </source>
</evidence>
<dbReference type="EMBL" id="CP032096">
    <property type="protein sequence ID" value="QBZ82157.1"/>
    <property type="molecule type" value="Genomic_DNA"/>
</dbReference>
<dbReference type="GO" id="GO:0005524">
    <property type="term" value="F:ATP binding"/>
    <property type="evidence" value="ECO:0007669"/>
    <property type="project" value="UniProtKB-KW"/>
</dbReference>
<proteinExistence type="predicted"/>
<evidence type="ECO:0000313" key="16">
    <source>
        <dbReference type="EMBL" id="QBZ82157.1"/>
    </source>
</evidence>
<dbReference type="InterPro" id="IPR036097">
    <property type="entry name" value="HisK_dim/P_sf"/>
</dbReference>
<keyword evidence="17" id="KW-1185">Reference proteome</keyword>
<dbReference type="EC" id="2.7.13.3" evidence="3"/>
<dbReference type="PANTHER" id="PTHR42878:SF7">
    <property type="entry name" value="SENSOR HISTIDINE KINASE GLRK"/>
    <property type="match status" value="1"/>
</dbReference>
<sequence>MPSNQQSRFLKQYGWLIAISSILLISLIVMSQILQNASQFAQTYSTLLFISFGGMIVLIIMLARTLHKLRKQYKANIPGLRLTVRLTTVIGFMLGIPLAIIFYFSMSFVHQGINQWFDVKTEEALANAVKLVQITLDDQTRRNLNNTQQALKLHRDELFITPVLTLNKLGEQLNTREIALYKSDGQLIAYSSQDNVNILPKSPAPRLFQQIRKKLTYAAIETQSGLNTSYQIIRIMLPITDIHNNKHYALQAVFSIPEQLSHLADTVRISASQYQELSYLKGPLKTSFTVILSMVLLLTMISALLFTIKTIQNITRPIRTLARGTEAVAKGDYAISMPVVQEDEMGQLIHSFNDMIQQIAKARNDIKFGHQQTEMQKLYLQAIIKNLNSGVLTLDMNLRLKTINDATNSILNTDLFKQLGKPLNEILKQPESQHLKQFFDTIFPLFRNDAKPWSEQLTFDCKEGQKILLVHGSTLPSLDQKVGGFVIVIEDITQLVQAQLHAAWSDVAQRLAHEIKNPLTPIQLSAERLHYKLNNKLTPSDQQLLKRMTDTIIEQVGAMQNLVQAFTEYADTPEIELSQLNLNTLIKDVVSMYKDPKANWKVSYKIDPQCPKITADASKLRQLLHNLIKNAIEACGERPDTRIEVRTDCAQDEINFSICDNGPGIPEKAKNWIFEPYSTDKPKGTGLGLAIVKKIVDEHQGQIHVESELEQGTCFIINLPQHTKV</sequence>
<keyword evidence="11" id="KW-0902">Two-component regulatory system</keyword>
<dbReference type="SUPFAM" id="SSF158472">
    <property type="entry name" value="HAMP domain-like"/>
    <property type="match status" value="1"/>
</dbReference>
<evidence type="ECO:0000256" key="6">
    <source>
        <dbReference type="ARBA" id="ARBA00022692"/>
    </source>
</evidence>
<evidence type="ECO:0000256" key="13">
    <source>
        <dbReference type="SAM" id="Phobius"/>
    </source>
</evidence>
<dbReference type="RefSeq" id="WP_135794911.1">
    <property type="nucleotide sequence ID" value="NZ_CP032096.1"/>
</dbReference>
<comment type="subcellular location">
    <subcellularLocation>
        <location evidence="2">Membrane</location>
        <topology evidence="2">Multi-pass membrane protein</topology>
    </subcellularLocation>
</comment>
<dbReference type="Pfam" id="PF00672">
    <property type="entry name" value="HAMP"/>
    <property type="match status" value="1"/>
</dbReference>
<dbReference type="InterPro" id="IPR036890">
    <property type="entry name" value="HATPase_C_sf"/>
</dbReference>
<feature type="domain" description="HAMP" evidence="15">
    <location>
        <begin position="312"/>
        <end position="364"/>
    </location>
</feature>
<dbReference type="Gene3D" id="6.10.340.10">
    <property type="match status" value="1"/>
</dbReference>
<protein>
    <recommendedName>
        <fullName evidence="3">histidine kinase</fullName>
        <ecNumber evidence="3">2.7.13.3</ecNumber>
    </recommendedName>
</protein>
<dbReference type="SUPFAM" id="SSF47384">
    <property type="entry name" value="Homodimeric domain of signal transducing histidine kinase"/>
    <property type="match status" value="1"/>
</dbReference>
<dbReference type="Gene3D" id="1.10.287.130">
    <property type="match status" value="1"/>
</dbReference>
<dbReference type="InterPro" id="IPR005467">
    <property type="entry name" value="His_kinase_dom"/>
</dbReference>
<dbReference type="InterPro" id="IPR050351">
    <property type="entry name" value="BphY/WalK/GraS-like"/>
</dbReference>
<comment type="catalytic activity">
    <reaction evidence="1">
        <text>ATP + protein L-histidine = ADP + protein N-phospho-L-histidine.</text>
        <dbReference type="EC" id="2.7.13.3"/>
    </reaction>
</comment>
<evidence type="ECO:0000313" key="17">
    <source>
        <dbReference type="Proteomes" id="UP000296201"/>
    </source>
</evidence>
<evidence type="ECO:0000256" key="8">
    <source>
        <dbReference type="ARBA" id="ARBA00022777"/>
    </source>
</evidence>
<feature type="transmembrane region" description="Helical" evidence="13">
    <location>
        <begin position="12"/>
        <end position="34"/>
    </location>
</feature>
<dbReference type="PRINTS" id="PR00344">
    <property type="entry name" value="BCTRLSENSOR"/>
</dbReference>
<feature type="transmembrane region" description="Helical" evidence="13">
    <location>
        <begin position="288"/>
        <end position="308"/>
    </location>
</feature>
<dbReference type="GO" id="GO:0007234">
    <property type="term" value="P:osmosensory signaling via phosphorelay pathway"/>
    <property type="evidence" value="ECO:0007669"/>
    <property type="project" value="TreeGrafter"/>
</dbReference>
<reference evidence="16 17" key="1">
    <citation type="submission" date="2018-08" db="EMBL/GenBank/DDBJ databases">
        <title>Horizontal acquisition of hydrogen conversion ability and other habitat adaptations in Hydrogenovibrio crunogenus strains.</title>
        <authorList>
            <person name="Gonnella G."/>
            <person name="Adam N."/>
            <person name="Perner M."/>
        </authorList>
    </citation>
    <scope>NUCLEOTIDE SEQUENCE [LARGE SCALE GENOMIC DNA]</scope>
    <source>
        <strain evidence="16 17">SP-41</strain>
    </source>
</reference>
<dbReference type="PANTHER" id="PTHR42878">
    <property type="entry name" value="TWO-COMPONENT HISTIDINE KINASE"/>
    <property type="match status" value="1"/>
</dbReference>
<dbReference type="PIRSF" id="PIRSF037532">
    <property type="entry name" value="STHK_NtrY"/>
    <property type="match status" value="1"/>
</dbReference>
<dbReference type="InterPro" id="IPR003594">
    <property type="entry name" value="HATPase_dom"/>
</dbReference>
<keyword evidence="9" id="KW-0067">ATP-binding</keyword>
<dbReference type="Pfam" id="PF00512">
    <property type="entry name" value="HisKA"/>
    <property type="match status" value="1"/>
</dbReference>
<dbReference type="SMART" id="SM00388">
    <property type="entry name" value="HisKA"/>
    <property type="match status" value="1"/>
</dbReference>
<dbReference type="InterPro" id="IPR004358">
    <property type="entry name" value="Sig_transdc_His_kin-like_C"/>
</dbReference>
<dbReference type="SUPFAM" id="SSF55785">
    <property type="entry name" value="PYP-like sensor domain (PAS domain)"/>
    <property type="match status" value="1"/>
</dbReference>
<dbReference type="Proteomes" id="UP000296201">
    <property type="component" value="Chromosome"/>
</dbReference>
<evidence type="ECO:0000256" key="1">
    <source>
        <dbReference type="ARBA" id="ARBA00000085"/>
    </source>
</evidence>
<keyword evidence="12 13" id="KW-0472">Membrane</keyword>
<dbReference type="AlphaFoldDB" id="A0A4P7NWV3"/>
<name>A0A4P7NWV3_9GAMM</name>
<gene>
    <name evidence="16" type="ORF">GHNINEIG_00181</name>
</gene>
<keyword evidence="6 13" id="KW-0812">Transmembrane</keyword>
<evidence type="ECO:0000256" key="7">
    <source>
        <dbReference type="ARBA" id="ARBA00022741"/>
    </source>
</evidence>